<gene>
    <name evidence="2" type="ORF">TNCV_3559941</name>
</gene>
<reference evidence="2" key="1">
    <citation type="submission" date="2020-08" db="EMBL/GenBank/DDBJ databases">
        <title>Multicomponent nature underlies the extraordinary mechanical properties of spider dragline silk.</title>
        <authorList>
            <person name="Kono N."/>
            <person name="Nakamura H."/>
            <person name="Mori M."/>
            <person name="Yoshida Y."/>
            <person name="Ohtoshi R."/>
            <person name="Malay A.D."/>
            <person name="Moran D.A.P."/>
            <person name="Tomita M."/>
            <person name="Numata K."/>
            <person name="Arakawa K."/>
        </authorList>
    </citation>
    <scope>NUCLEOTIDE SEQUENCE</scope>
</reference>
<evidence type="ECO:0000256" key="1">
    <source>
        <dbReference type="SAM" id="SignalP"/>
    </source>
</evidence>
<name>A0A8X6WEC0_TRICX</name>
<proteinExistence type="predicted"/>
<organism evidence="2 3">
    <name type="scientific">Trichonephila clavipes</name>
    <name type="common">Golden silk orbweaver</name>
    <name type="synonym">Nephila clavipes</name>
    <dbReference type="NCBI Taxonomy" id="2585209"/>
    <lineage>
        <taxon>Eukaryota</taxon>
        <taxon>Metazoa</taxon>
        <taxon>Ecdysozoa</taxon>
        <taxon>Arthropoda</taxon>
        <taxon>Chelicerata</taxon>
        <taxon>Arachnida</taxon>
        <taxon>Araneae</taxon>
        <taxon>Araneomorphae</taxon>
        <taxon>Entelegynae</taxon>
        <taxon>Araneoidea</taxon>
        <taxon>Nephilidae</taxon>
        <taxon>Trichonephila</taxon>
    </lineage>
</organism>
<sequence length="66" mass="7377">MFTVLKMFLMLMWLLLISMSSQARPSPLSHSLSKSPTPLEGLQKDLVLKAPGSQEYVLEISGRQNT</sequence>
<keyword evidence="3" id="KW-1185">Reference proteome</keyword>
<comment type="caution">
    <text evidence="2">The sequence shown here is derived from an EMBL/GenBank/DDBJ whole genome shotgun (WGS) entry which is preliminary data.</text>
</comment>
<dbReference type="EMBL" id="BMAU01021402">
    <property type="protein sequence ID" value="GFY32486.1"/>
    <property type="molecule type" value="Genomic_DNA"/>
</dbReference>
<evidence type="ECO:0000313" key="3">
    <source>
        <dbReference type="Proteomes" id="UP000887159"/>
    </source>
</evidence>
<feature type="signal peptide" evidence="1">
    <location>
        <begin position="1"/>
        <end position="23"/>
    </location>
</feature>
<protein>
    <submittedName>
        <fullName evidence="2">Uncharacterized protein</fullName>
    </submittedName>
</protein>
<keyword evidence="1" id="KW-0732">Signal</keyword>
<dbReference type="Proteomes" id="UP000887159">
    <property type="component" value="Unassembled WGS sequence"/>
</dbReference>
<dbReference type="AlphaFoldDB" id="A0A8X6WEC0"/>
<feature type="chain" id="PRO_5036483097" evidence="1">
    <location>
        <begin position="24"/>
        <end position="66"/>
    </location>
</feature>
<accession>A0A8X6WEC0</accession>
<evidence type="ECO:0000313" key="2">
    <source>
        <dbReference type="EMBL" id="GFY32486.1"/>
    </source>
</evidence>